<feature type="transmembrane region" description="Helical" evidence="7">
    <location>
        <begin position="48"/>
        <end position="71"/>
    </location>
</feature>
<dbReference type="AlphaFoldDB" id="A0AAN7I0T9"/>
<dbReference type="RefSeq" id="XP_064682148.1">
    <property type="nucleotide sequence ID" value="XM_064829646.1"/>
</dbReference>
<comment type="subcellular location">
    <subcellularLocation>
        <location evidence="1">Membrane</location>
    </subcellularLocation>
</comment>
<keyword evidence="4" id="KW-0249">Electron transport</keyword>
<gene>
    <name evidence="9" type="ORF">ATC70_010432</name>
</gene>
<evidence type="ECO:0000259" key="8">
    <source>
        <dbReference type="PROSITE" id="PS50939"/>
    </source>
</evidence>
<dbReference type="Gene3D" id="1.20.120.1770">
    <property type="match status" value="1"/>
</dbReference>
<evidence type="ECO:0000256" key="5">
    <source>
        <dbReference type="ARBA" id="ARBA00022989"/>
    </source>
</evidence>
<organism evidence="9 10">
    <name type="scientific">Mucor velutinosus</name>
    <dbReference type="NCBI Taxonomy" id="708070"/>
    <lineage>
        <taxon>Eukaryota</taxon>
        <taxon>Fungi</taxon>
        <taxon>Fungi incertae sedis</taxon>
        <taxon>Mucoromycota</taxon>
        <taxon>Mucoromycotina</taxon>
        <taxon>Mucoromycetes</taxon>
        <taxon>Mucorales</taxon>
        <taxon>Mucorineae</taxon>
        <taxon>Mucoraceae</taxon>
        <taxon>Mucor</taxon>
    </lineage>
</organism>
<keyword evidence="3 7" id="KW-0812">Transmembrane</keyword>
<evidence type="ECO:0000256" key="3">
    <source>
        <dbReference type="ARBA" id="ARBA00022692"/>
    </source>
</evidence>
<keyword evidence="10" id="KW-1185">Reference proteome</keyword>
<feature type="transmembrane region" description="Helical" evidence="7">
    <location>
        <begin position="126"/>
        <end position="146"/>
    </location>
</feature>
<keyword evidence="6 7" id="KW-0472">Membrane</keyword>
<dbReference type="SMART" id="SM00665">
    <property type="entry name" value="B561"/>
    <property type="match status" value="1"/>
</dbReference>
<evidence type="ECO:0000313" key="9">
    <source>
        <dbReference type="EMBL" id="KAK4515482.1"/>
    </source>
</evidence>
<evidence type="ECO:0000256" key="7">
    <source>
        <dbReference type="SAM" id="Phobius"/>
    </source>
</evidence>
<evidence type="ECO:0000256" key="6">
    <source>
        <dbReference type="ARBA" id="ARBA00023136"/>
    </source>
</evidence>
<protein>
    <recommendedName>
        <fullName evidence="8">Cytochrome b561 domain-containing protein</fullName>
    </recommendedName>
</protein>
<evidence type="ECO:0000256" key="4">
    <source>
        <dbReference type="ARBA" id="ARBA00022982"/>
    </source>
</evidence>
<dbReference type="PANTHER" id="PTHR47797:SF3">
    <property type="entry name" value="CYTOCHROME B561 DOMAIN-CONTAINING PROTEIN"/>
    <property type="match status" value="1"/>
</dbReference>
<name>A0AAN7I0T9_9FUNG</name>
<dbReference type="CDD" id="cd08760">
    <property type="entry name" value="Cyt_b561_FRRS1_like"/>
    <property type="match status" value="1"/>
</dbReference>
<sequence length="199" mass="22419">MITDPALKNKMILIHGVMMAFVWLIAVPSAILLSMYARKKKKPWGPKVHMLIMASAAFIPYTVSAILAFTVAGQINPKPHSSIGTVLSVGLWCQVTLGVVNHLVFRYRRKNNCLPNKRPWNNYVHIWLGSILAVLALVNIPLGMRIKRAPMSFFIGYAVWVTVLASAYLYLTWMKEEATHASIEHKTHPEEIKIANETK</sequence>
<keyword evidence="2" id="KW-0813">Transport</keyword>
<proteinExistence type="predicted"/>
<accession>A0AAN7I0T9</accession>
<evidence type="ECO:0000313" key="10">
    <source>
        <dbReference type="Proteomes" id="UP001304243"/>
    </source>
</evidence>
<dbReference type="PROSITE" id="PS50939">
    <property type="entry name" value="CYTOCHROME_B561"/>
    <property type="match status" value="1"/>
</dbReference>
<dbReference type="InterPro" id="IPR006593">
    <property type="entry name" value="Cyt_b561/ferric_Rdtase_TM"/>
</dbReference>
<reference evidence="9 10" key="1">
    <citation type="submission" date="2022-11" db="EMBL/GenBank/DDBJ databases">
        <title>Mucor velutinosus strain NIH1002 WGS.</title>
        <authorList>
            <person name="Subramanian P."/>
            <person name="Mullikin J.C."/>
            <person name="Segre J.A."/>
            <person name="Zelazny A.M."/>
        </authorList>
    </citation>
    <scope>NUCLEOTIDE SEQUENCE [LARGE SCALE GENOMIC DNA]</scope>
    <source>
        <strain evidence="9 10">NIH1002</strain>
    </source>
</reference>
<comment type="caution">
    <text evidence="9">The sequence shown here is derived from an EMBL/GenBank/DDBJ whole genome shotgun (WGS) entry which is preliminary data.</text>
</comment>
<feature type="transmembrane region" description="Helical" evidence="7">
    <location>
        <begin position="12"/>
        <end position="36"/>
    </location>
</feature>
<dbReference type="PANTHER" id="PTHR47797">
    <property type="entry name" value="DEHYDROGENASE, PUTATIVE (AFU_ORTHOLOGUE AFUA_8G05805)-RELATED"/>
    <property type="match status" value="1"/>
</dbReference>
<dbReference type="EMBL" id="JASEJX010000014">
    <property type="protein sequence ID" value="KAK4515482.1"/>
    <property type="molecule type" value="Genomic_DNA"/>
</dbReference>
<dbReference type="GO" id="GO:0016020">
    <property type="term" value="C:membrane"/>
    <property type="evidence" value="ECO:0007669"/>
    <property type="project" value="UniProtKB-SubCell"/>
</dbReference>
<evidence type="ECO:0000256" key="2">
    <source>
        <dbReference type="ARBA" id="ARBA00022448"/>
    </source>
</evidence>
<evidence type="ECO:0000256" key="1">
    <source>
        <dbReference type="ARBA" id="ARBA00004370"/>
    </source>
</evidence>
<dbReference type="GeneID" id="89954118"/>
<feature type="transmembrane region" description="Helical" evidence="7">
    <location>
        <begin position="152"/>
        <end position="171"/>
    </location>
</feature>
<feature type="domain" description="Cytochrome b561" evidence="8">
    <location>
        <begin position="1"/>
        <end position="180"/>
    </location>
</feature>
<dbReference type="Proteomes" id="UP001304243">
    <property type="component" value="Unassembled WGS sequence"/>
</dbReference>
<feature type="transmembrane region" description="Helical" evidence="7">
    <location>
        <begin position="83"/>
        <end position="105"/>
    </location>
</feature>
<dbReference type="Pfam" id="PF03188">
    <property type="entry name" value="Cytochrom_B561"/>
    <property type="match status" value="1"/>
</dbReference>
<keyword evidence="5 7" id="KW-1133">Transmembrane helix</keyword>